<geneLocation type="plasmid" evidence="1 2">
    <name>lp24</name>
</geneLocation>
<dbReference type="AlphaFoldDB" id="A0A172XD54"/>
<dbReference type="RefSeq" id="WP_162884392.1">
    <property type="nucleotide sequence ID" value="NZ_CP015631.1"/>
</dbReference>
<proteinExistence type="predicted"/>
<reference evidence="1 2" key="1">
    <citation type="submission" date="2016-05" db="EMBL/GenBank/DDBJ databases">
        <title>Chromosome and linear plasmid sequence of a 2015 human isolate of tick-borne relapsing fever spirochete, Borrelia turicatae.</title>
        <authorList>
            <person name="Kingry L.C."/>
            <person name="Dhwani B."/>
            <person name="Replogle A."/>
            <person name="Sexton C."/>
            <person name="Rowe L."/>
            <person name="Stermole B.M."/>
            <person name="Christensen A.M."/>
            <person name="Schriefer M.E."/>
        </authorList>
    </citation>
    <scope>NUCLEOTIDE SEQUENCE [LARGE SCALE GENOMIC DNA]</scope>
    <source>
        <strain evidence="1 2">BTE5EL</strain>
        <plasmid evidence="1 2">lp24</plasmid>
    </source>
</reference>
<dbReference type="Proteomes" id="UP000264231">
    <property type="component" value="Plasmid lp24"/>
</dbReference>
<evidence type="ECO:0000313" key="1">
    <source>
        <dbReference type="EMBL" id="ANF34488.1"/>
    </source>
</evidence>
<keyword evidence="1" id="KW-0614">Plasmid</keyword>
<gene>
    <name evidence="1" type="ORF">A7978_06055</name>
</gene>
<dbReference type="EMBL" id="CP015631">
    <property type="protein sequence ID" value="ANF34488.1"/>
    <property type="molecule type" value="Genomic_DNA"/>
</dbReference>
<evidence type="ECO:0000313" key="2">
    <source>
        <dbReference type="Proteomes" id="UP000264231"/>
    </source>
</evidence>
<name>A0A172XD54_BORTU</name>
<organism evidence="1 2">
    <name type="scientific">Borrelia turicatae</name>
    <dbReference type="NCBI Taxonomy" id="142"/>
    <lineage>
        <taxon>Bacteria</taxon>
        <taxon>Pseudomonadati</taxon>
        <taxon>Spirochaetota</taxon>
        <taxon>Spirochaetia</taxon>
        <taxon>Spirochaetales</taxon>
        <taxon>Borreliaceae</taxon>
        <taxon>Borrelia</taxon>
    </lineage>
</organism>
<protein>
    <submittedName>
        <fullName evidence="1">Uncharacterized protein</fullName>
    </submittedName>
</protein>
<sequence length="78" mass="8750">MKGEQLLDEVSSSNVVSSNANNNKDLVTISVEEYEKLISDSKRLPDMISREDFERSVTCYRGDIVQLAKEGLERANAL</sequence>
<accession>A0A172XD54</accession>